<proteinExistence type="predicted"/>
<evidence type="ECO:0000313" key="3">
    <source>
        <dbReference type="Proteomes" id="UP000694580"/>
    </source>
</evidence>
<accession>A0AAY4B8A0</accession>
<keyword evidence="3" id="KW-1185">Reference proteome</keyword>
<dbReference type="GeneTree" id="ENSGT01030000235133"/>
<name>A0AAY4B8A0_9TELE</name>
<sequence>MSHVDQRGRGDKDDLQNPVAYERDWERFVVAHVLAAGLVRVADELALLVVPHVLGRHAEDQHPEDEEDGEPDLPHDGGVNVPVSHCACCISLPAHQK</sequence>
<dbReference type="Ensembl" id="ENSDCDT00010018244.1">
    <property type="protein sequence ID" value="ENSDCDP00010017209.1"/>
    <property type="gene ID" value="ENSDCDG00010007896.1"/>
</dbReference>
<evidence type="ECO:0000256" key="1">
    <source>
        <dbReference type="SAM" id="MobiDB-lite"/>
    </source>
</evidence>
<feature type="region of interest" description="Disordered" evidence="1">
    <location>
        <begin position="58"/>
        <end position="78"/>
    </location>
</feature>
<reference evidence="2 3" key="1">
    <citation type="submission" date="2020-06" db="EMBL/GenBank/DDBJ databases">
        <authorList>
            <consortium name="Wellcome Sanger Institute Data Sharing"/>
        </authorList>
    </citation>
    <scope>NUCLEOTIDE SEQUENCE [LARGE SCALE GENOMIC DNA]</scope>
</reference>
<feature type="compositionally biased region" description="Acidic residues" evidence="1">
    <location>
        <begin position="62"/>
        <end position="71"/>
    </location>
</feature>
<dbReference type="AlphaFoldDB" id="A0AAY4B8A0"/>
<evidence type="ECO:0000313" key="2">
    <source>
        <dbReference type="Ensembl" id="ENSDCDP00010017209.1"/>
    </source>
</evidence>
<organism evidence="2 3">
    <name type="scientific">Denticeps clupeoides</name>
    <name type="common">denticle herring</name>
    <dbReference type="NCBI Taxonomy" id="299321"/>
    <lineage>
        <taxon>Eukaryota</taxon>
        <taxon>Metazoa</taxon>
        <taxon>Chordata</taxon>
        <taxon>Craniata</taxon>
        <taxon>Vertebrata</taxon>
        <taxon>Euteleostomi</taxon>
        <taxon>Actinopterygii</taxon>
        <taxon>Neopterygii</taxon>
        <taxon>Teleostei</taxon>
        <taxon>Clupei</taxon>
        <taxon>Clupeiformes</taxon>
        <taxon>Denticipitoidei</taxon>
        <taxon>Denticipitidae</taxon>
        <taxon>Denticeps</taxon>
    </lineage>
</organism>
<protein>
    <submittedName>
        <fullName evidence="2">Uncharacterized protein</fullName>
    </submittedName>
</protein>
<dbReference type="Proteomes" id="UP000694580">
    <property type="component" value="Chromosome 14"/>
</dbReference>
<reference evidence="2" key="3">
    <citation type="submission" date="2025-09" db="UniProtKB">
        <authorList>
            <consortium name="Ensembl"/>
        </authorList>
    </citation>
    <scope>IDENTIFICATION</scope>
</reference>
<reference evidence="2" key="2">
    <citation type="submission" date="2025-08" db="UniProtKB">
        <authorList>
            <consortium name="Ensembl"/>
        </authorList>
    </citation>
    <scope>IDENTIFICATION</scope>
</reference>